<dbReference type="PROSITE" id="PS50088">
    <property type="entry name" value="ANK_REPEAT"/>
    <property type="match status" value="3"/>
</dbReference>
<keyword evidence="3" id="KW-0040">ANK repeat</keyword>
<comment type="similarity">
    <text evidence="4">Belongs to the TRAFAC class myosin-kinesin ATPase superfamily. Kinesin family.</text>
</comment>
<dbReference type="SUPFAM" id="SSF52540">
    <property type="entry name" value="P-loop containing nucleoside triphosphate hydrolases"/>
    <property type="match status" value="1"/>
</dbReference>
<dbReference type="OrthoDB" id="539213at2759"/>
<dbReference type="InterPro" id="IPR036770">
    <property type="entry name" value="Ankyrin_rpt-contain_sf"/>
</dbReference>
<keyword evidence="6" id="KW-0812">Transmembrane</keyword>
<evidence type="ECO:0000256" key="4">
    <source>
        <dbReference type="PROSITE-ProRule" id="PRU00283"/>
    </source>
</evidence>
<keyword evidence="4" id="KW-0505">Motor protein</keyword>
<dbReference type="Pfam" id="PF00225">
    <property type="entry name" value="Kinesin"/>
    <property type="match status" value="1"/>
</dbReference>
<feature type="region of interest" description="Disordered" evidence="5">
    <location>
        <begin position="1534"/>
        <end position="1857"/>
    </location>
</feature>
<feature type="region of interest" description="Disordered" evidence="5">
    <location>
        <begin position="257"/>
        <end position="307"/>
    </location>
</feature>
<feature type="compositionally biased region" description="Basic and acidic residues" evidence="5">
    <location>
        <begin position="1900"/>
        <end position="1915"/>
    </location>
</feature>
<dbReference type="Pfam" id="PF12796">
    <property type="entry name" value="Ank_2"/>
    <property type="match status" value="1"/>
</dbReference>
<feature type="region of interest" description="Disordered" evidence="5">
    <location>
        <begin position="1445"/>
        <end position="1474"/>
    </location>
</feature>
<evidence type="ECO:0000256" key="1">
    <source>
        <dbReference type="ARBA" id="ARBA00022741"/>
    </source>
</evidence>
<dbReference type="Gene3D" id="3.40.850.10">
    <property type="entry name" value="Kinesin motor domain"/>
    <property type="match status" value="1"/>
</dbReference>
<keyword evidence="6" id="KW-0472">Membrane</keyword>
<feature type="compositionally biased region" description="Low complexity" evidence="5">
    <location>
        <begin position="1445"/>
        <end position="1456"/>
    </location>
</feature>
<feature type="region of interest" description="Disordered" evidence="5">
    <location>
        <begin position="831"/>
        <end position="894"/>
    </location>
</feature>
<accession>A0A6H5ISM7</accession>
<evidence type="ECO:0000256" key="3">
    <source>
        <dbReference type="PROSITE-ProRule" id="PRU00023"/>
    </source>
</evidence>
<dbReference type="GO" id="GO:0007018">
    <property type="term" value="P:microtubule-based movement"/>
    <property type="evidence" value="ECO:0007669"/>
    <property type="project" value="InterPro"/>
</dbReference>
<feature type="compositionally biased region" description="Basic and acidic residues" evidence="5">
    <location>
        <begin position="1633"/>
        <end position="1657"/>
    </location>
</feature>
<dbReference type="Gene3D" id="1.25.40.20">
    <property type="entry name" value="Ankyrin repeat-containing domain"/>
    <property type="match status" value="2"/>
</dbReference>
<organism evidence="8 9">
    <name type="scientific">Trichogramma brassicae</name>
    <dbReference type="NCBI Taxonomy" id="86971"/>
    <lineage>
        <taxon>Eukaryota</taxon>
        <taxon>Metazoa</taxon>
        <taxon>Ecdysozoa</taxon>
        <taxon>Arthropoda</taxon>
        <taxon>Hexapoda</taxon>
        <taxon>Insecta</taxon>
        <taxon>Pterygota</taxon>
        <taxon>Neoptera</taxon>
        <taxon>Endopterygota</taxon>
        <taxon>Hymenoptera</taxon>
        <taxon>Apocrita</taxon>
        <taxon>Proctotrupomorpha</taxon>
        <taxon>Chalcidoidea</taxon>
        <taxon>Trichogrammatidae</taxon>
        <taxon>Trichogramma</taxon>
    </lineage>
</organism>
<feature type="compositionally biased region" description="Low complexity" evidence="5">
    <location>
        <begin position="1845"/>
        <end position="1857"/>
    </location>
</feature>
<dbReference type="PROSITE" id="PS50067">
    <property type="entry name" value="KINESIN_MOTOR_2"/>
    <property type="match status" value="1"/>
</dbReference>
<evidence type="ECO:0000256" key="2">
    <source>
        <dbReference type="ARBA" id="ARBA00022840"/>
    </source>
</evidence>
<feature type="binding site" evidence="4">
    <location>
        <begin position="1361"/>
        <end position="1368"/>
    </location>
    <ligand>
        <name>ATP</name>
        <dbReference type="ChEBI" id="CHEBI:30616"/>
    </ligand>
</feature>
<feature type="compositionally biased region" description="Basic and acidic residues" evidence="5">
    <location>
        <begin position="1498"/>
        <end position="1517"/>
    </location>
</feature>
<dbReference type="PROSITE" id="PS50297">
    <property type="entry name" value="ANK_REP_REGION"/>
    <property type="match status" value="2"/>
</dbReference>
<evidence type="ECO:0000313" key="8">
    <source>
        <dbReference type="EMBL" id="CAB0040578.1"/>
    </source>
</evidence>
<feature type="repeat" description="ANK" evidence="3">
    <location>
        <begin position="1025"/>
        <end position="1057"/>
    </location>
</feature>
<dbReference type="InterPro" id="IPR036961">
    <property type="entry name" value="Kinesin_motor_dom_sf"/>
</dbReference>
<feature type="region of interest" description="Disordered" evidence="5">
    <location>
        <begin position="739"/>
        <end position="763"/>
    </location>
</feature>
<dbReference type="GO" id="GO:0008017">
    <property type="term" value="F:microtubule binding"/>
    <property type="evidence" value="ECO:0007669"/>
    <property type="project" value="InterPro"/>
</dbReference>
<dbReference type="PANTHER" id="PTHR47117">
    <property type="entry name" value="STAR-RELATED LIPID TRANSFER PROTEIN 9"/>
    <property type="match status" value="1"/>
</dbReference>
<keyword evidence="1 4" id="KW-0547">Nucleotide-binding</keyword>
<feature type="compositionally biased region" description="Basic residues" evidence="5">
    <location>
        <begin position="863"/>
        <end position="894"/>
    </location>
</feature>
<keyword evidence="9" id="KW-1185">Reference proteome</keyword>
<dbReference type="InterPro" id="IPR002110">
    <property type="entry name" value="Ankyrin_rpt"/>
</dbReference>
<sequence length="2028" mass="230408">MTSGVRYPKSSPSRVRVESGLIRVINPGLIRVINPGLIRVINPGLKIQVINPGLILVKIRVQSRSIPEFNPVCVKLVYTNAHVQFDHWACSRGEYTQYLLFRRSSRHIRHHRHRTRYRHVCCGSGGASISTLCTQKQQQQQQVLGRARAGLVRIHNDTSLCIRARASKHSNTEAFGVRRYTRAGSSNECTRLLLGTMLCVIYIYTRRWLCYMRVYVCVCTAGAHVSAKSRVYGNFIFCYCDRRPPELLFSLEAASSGVPHTRPRETAAEKKYTTTPSRVVQRRSRRKKNEEEDEESPSGDEGTTGTEISQQNCSVKFKAQFQLRIDQRVLPSHKDSLCKIAAIAAGCHVEFKANTKWEDFSTLLAFEIYSATKDESYKPRDTKIVQINKRANNVTLAGPQKIFYQDVKALVLVTIEGVKYQVYYRVHLGFYPSGIRNTDKEDEDIPEEEQILTPPLHFFQILWGMDEKRSQYTSVFTIDIQAMVDMISRICQPVMTNEIAPADLKKVTVKLCVTAKLMSDYIISGLDKDLVAQRVALIAAINLENKVQSQWKDFSYHSAWELFLKLRYLSFAPKTPCHVQLYFEADGVNEEGLQRSVASHVHQAFTITTEMKSYEIFYRIKYGYYPNAMPQEERAEDIPLERGVALNRVYDPPFQFDALVKAIEREKWNYTNGYNINIKKLAKVVNEKCLSKLVQEDYIKKGVHELQEVVHLRRVKTLHAHRRALREILFFRPYPTRASEAGQGEARRGERTPRPEQQTPLLRGKTMFRVCSGALAAIEKGSTKRSTSSPPPPLETTTPGSQRKGTRRNDEIFETQGTDYLKLKIDQVHDDQSSPCSHRFSARFHSSERVASGDRAHQEARGYMRRSPRRANRFTPPTRHRRQETNERRRRKNPRPWIGIAAAAFFNNRLHKNDASRVHDQDRFTRGKLPDLRDLFQPKEIDSLLKDSLGYIGENFGNNPGEKFIKFVVRSGYKDEPAVDKDGRPIFRRTTPIHAVRRFSLSGIDTASELFQIYDKYSVNYTDERGLTHFHVACEFGLDDVVRKFLELGQNPDIYSYVTGNYPLHLALDHGHKEMVKWLLRYGASPHLRNVKRLTPLHVICDKVRDDDNFVELFFKLIDESNQEVKVWVRDNSGNTPLHSAAIYGNKKALEMLLRHNADPNLRNFENLTTTHIICMRRGDDEDLMKTLYEICAEKNLRVRNIVNKKDKTSLDLAKRYKNKKVARVIIRQQRIQVRDDDAHSRWELMYWNTSSTTASSSSSSSSTTYIDYVTRALYISGFAKTNSGPSLVCVFETYTRIYTPSSARDMDREKYNDFTFDHSYWSFDDEDKHYATQEQVFSDLGTEVVDSAFEGYNACVFAYGQTGSGKTFTMMGTPVSPDNFSIVHNIYARRVYSSKKRKLSRLMIIAGIARTDTANLQAAVRAYGCGQGERRLLPHRGLLPRDLQRAGARPAAPRGHGVAHTESAGAPLEGALRPGPVETLGLRLLEYTGIHASGKHAQNDGQHKHERREQSQPRHIHDNLRAGRLQREQHAIRDGVQGASGRFGRQRTSQRVGRHGPAFEGGRQHQQVPGDPGLGDLVPGRAMPQRQGPGGQQKDLLHTVSRQHPHVAAQGLAGRQLQDHHDRGDLAGGLQLRRDPEHSALRQSRQEHHQQADHQRGSQRQADQGAARRDTEAQVPHWQRCQHREATDTARSNTREAGAGKSAHRGMGGKVAGDPADPVGAAGAGPAQERRRRRARLGDAASRWHRRRPAQHRRDPVSLEGGQNVDRQRGIAHRTGHQSDRRGRRAGALHRRARGRRGHPPSALAPVLDQHGPGGQADAPLAGLHHTAGPQQHVPLQRPGGGRQVAQRGQPGQRQGQSVQAVAAQLERLGSARLVLERQPVELVRGPAGVRGARAPEGGPHEGERRLQKQEEREERWTARREALEVAQRELEREWGVQWREWAAGIAALESRQRELRERRLALENERRDEMTQVSHDCLDERPGTDDLVQQLAKSHLLYFVLLAIGVIICLSGNIIIYSHKRYILLI</sequence>
<dbReference type="EMBL" id="CADCXV010001037">
    <property type="protein sequence ID" value="CAB0040578.1"/>
    <property type="molecule type" value="Genomic_DNA"/>
</dbReference>
<feature type="region of interest" description="Disordered" evidence="5">
    <location>
        <begin position="779"/>
        <end position="809"/>
    </location>
</feature>
<evidence type="ECO:0000259" key="7">
    <source>
        <dbReference type="PROSITE" id="PS50067"/>
    </source>
</evidence>
<feature type="repeat" description="ANK" evidence="3">
    <location>
        <begin position="1133"/>
        <end position="1165"/>
    </location>
</feature>
<keyword evidence="2 4" id="KW-0067">ATP-binding</keyword>
<proteinExistence type="inferred from homology"/>
<feature type="region of interest" description="Disordered" evidence="5">
    <location>
        <begin position="1495"/>
        <end position="1517"/>
    </location>
</feature>
<feature type="compositionally biased region" description="Low complexity" evidence="5">
    <location>
        <begin position="1713"/>
        <end position="1728"/>
    </location>
</feature>
<feature type="compositionally biased region" description="Basic and acidic residues" evidence="5">
    <location>
        <begin position="845"/>
        <end position="862"/>
    </location>
</feature>
<reference evidence="8 9" key="1">
    <citation type="submission" date="2020-02" db="EMBL/GenBank/DDBJ databases">
        <authorList>
            <person name="Ferguson B K."/>
        </authorList>
    </citation>
    <scope>NUCLEOTIDE SEQUENCE [LARGE SCALE GENOMIC DNA]</scope>
</reference>
<evidence type="ECO:0000313" key="9">
    <source>
        <dbReference type="Proteomes" id="UP000479190"/>
    </source>
</evidence>
<protein>
    <recommendedName>
        <fullName evidence="7">Kinesin motor domain-containing protein</fullName>
    </recommendedName>
</protein>
<dbReference type="GO" id="GO:0005524">
    <property type="term" value="F:ATP binding"/>
    <property type="evidence" value="ECO:0007669"/>
    <property type="project" value="UniProtKB-UniRule"/>
</dbReference>
<feature type="compositionally biased region" description="Basic and acidic residues" evidence="5">
    <location>
        <begin position="262"/>
        <end position="272"/>
    </location>
</feature>
<feature type="transmembrane region" description="Helical" evidence="6">
    <location>
        <begin position="1998"/>
        <end position="2019"/>
    </location>
</feature>
<dbReference type="InterPro" id="IPR027417">
    <property type="entry name" value="P-loop_NTPase"/>
</dbReference>
<feature type="repeat" description="ANK" evidence="3">
    <location>
        <begin position="1059"/>
        <end position="1091"/>
    </location>
</feature>
<dbReference type="SUPFAM" id="SSF48403">
    <property type="entry name" value="Ankyrin repeat"/>
    <property type="match status" value="1"/>
</dbReference>
<feature type="region of interest" description="Disordered" evidence="5">
    <location>
        <begin position="1890"/>
        <end position="1915"/>
    </location>
</feature>
<gene>
    <name evidence="8" type="ORF">TBRA_LOCUS12276</name>
</gene>
<feature type="compositionally biased region" description="Basic and acidic residues" evidence="5">
    <location>
        <begin position="745"/>
        <end position="754"/>
    </location>
</feature>
<feature type="compositionally biased region" description="Basic residues" evidence="5">
    <location>
        <begin position="1771"/>
        <end position="1800"/>
    </location>
</feature>
<keyword evidence="6" id="KW-1133">Transmembrane helix</keyword>
<dbReference type="InterPro" id="IPR001752">
    <property type="entry name" value="Kinesin_motor_dom"/>
</dbReference>
<dbReference type="Pfam" id="PF00023">
    <property type="entry name" value="Ank"/>
    <property type="match status" value="1"/>
</dbReference>
<dbReference type="SMART" id="SM00248">
    <property type="entry name" value="ANK"/>
    <property type="match status" value="6"/>
</dbReference>
<dbReference type="SMART" id="SM00129">
    <property type="entry name" value="KISc"/>
    <property type="match status" value="1"/>
</dbReference>
<dbReference type="GO" id="GO:0003777">
    <property type="term" value="F:microtubule motor activity"/>
    <property type="evidence" value="ECO:0007669"/>
    <property type="project" value="InterPro"/>
</dbReference>
<name>A0A6H5ISM7_9HYME</name>
<evidence type="ECO:0000256" key="6">
    <source>
        <dbReference type="SAM" id="Phobius"/>
    </source>
</evidence>
<feature type="compositionally biased region" description="Low complexity" evidence="5">
    <location>
        <begin position="1569"/>
        <end position="1581"/>
    </location>
</feature>
<dbReference type="PANTHER" id="PTHR47117:SF6">
    <property type="entry name" value="KINESIN-LIKE PROTEIN KIF16B"/>
    <property type="match status" value="1"/>
</dbReference>
<evidence type="ECO:0000256" key="5">
    <source>
        <dbReference type="SAM" id="MobiDB-lite"/>
    </source>
</evidence>
<feature type="domain" description="Kinesin motor" evidence="7">
    <location>
        <begin position="1269"/>
        <end position="1378"/>
    </location>
</feature>
<dbReference type="Proteomes" id="UP000479190">
    <property type="component" value="Unassembled WGS sequence"/>
</dbReference>